<organism evidence="8 9">
    <name type="scientific">Peptoniphilus asaccharolyticus DSM 20463</name>
    <dbReference type="NCBI Taxonomy" id="573058"/>
    <lineage>
        <taxon>Bacteria</taxon>
        <taxon>Bacillati</taxon>
        <taxon>Bacillota</taxon>
        <taxon>Tissierellia</taxon>
        <taxon>Tissierellales</taxon>
        <taxon>Peptoniphilaceae</taxon>
        <taxon>Peptoniphilus</taxon>
    </lineage>
</organism>
<dbReference type="InterPro" id="IPR021062">
    <property type="entry name" value="ArAE_1_C"/>
</dbReference>
<feature type="transmembrane region" description="Helical" evidence="6">
    <location>
        <begin position="122"/>
        <end position="142"/>
    </location>
</feature>
<dbReference type="GO" id="GO:0005886">
    <property type="term" value="C:plasma membrane"/>
    <property type="evidence" value="ECO:0007669"/>
    <property type="project" value="UniProtKB-SubCell"/>
</dbReference>
<name>A0A1W1V438_PEPAS</name>
<gene>
    <name evidence="8" type="ORF">SAMN00017477_1358</name>
</gene>
<evidence type="ECO:0000256" key="5">
    <source>
        <dbReference type="ARBA" id="ARBA00023136"/>
    </source>
</evidence>
<dbReference type="STRING" id="573058.SAMN00017477_1358"/>
<dbReference type="EMBL" id="FWWR01000009">
    <property type="protein sequence ID" value="SMB88167.1"/>
    <property type="molecule type" value="Genomic_DNA"/>
</dbReference>
<evidence type="ECO:0000313" key="8">
    <source>
        <dbReference type="EMBL" id="SMB88167.1"/>
    </source>
</evidence>
<dbReference type="Gene3D" id="1.20.120.940">
    <property type="entry name" value="Putative aromatic acid exporter, C-terminal domain"/>
    <property type="match status" value="1"/>
</dbReference>
<keyword evidence="2" id="KW-1003">Cell membrane</keyword>
<sequence>MRITGLKTIKIAFAAGLSLLVAEFLGLKYPTAAAIIAILSVMDTKKATLKGIGKRMSSAVLALLIGSICFIIFGYNFLAYVVYLVLFVPISIRLKIDIGLGPSSVLVTHLLLSNAIDSGLLINEIILVVIGSGFALISNWYFPSASKELQSVLNKIDKRIRAILVHYSNYITKDMPLMKGEVVFSILDRDLKLAEKLLKSERENMFYEESSDLTIYLTMRTEQIRILRRMFENLKYMPPEFTQGKGLAELMVLEDGINSEVELTDNIVNRLEELYIFYKNLPLPETRDEFEMRSTLFRTYLEFKEFVDVRNAYDNVMKAKELSAN</sequence>
<evidence type="ECO:0000313" key="9">
    <source>
        <dbReference type="Proteomes" id="UP000192368"/>
    </source>
</evidence>
<dbReference type="Pfam" id="PF11728">
    <property type="entry name" value="ArAE_1_C"/>
    <property type="match status" value="1"/>
</dbReference>
<feature type="domain" description="Putative aromatic acid exporter C-terminal" evidence="7">
    <location>
        <begin position="147"/>
        <end position="310"/>
    </location>
</feature>
<reference evidence="9" key="1">
    <citation type="submission" date="2017-04" db="EMBL/GenBank/DDBJ databases">
        <authorList>
            <person name="Varghese N."/>
            <person name="Submissions S."/>
        </authorList>
    </citation>
    <scope>NUCLEOTIDE SEQUENCE [LARGE SCALE GENOMIC DNA]</scope>
    <source>
        <strain evidence="9">DSM 20463</strain>
    </source>
</reference>
<dbReference type="RefSeq" id="WP_084230907.1">
    <property type="nucleotide sequence ID" value="NZ_FWWR01000009.1"/>
</dbReference>
<dbReference type="InterPro" id="IPR038323">
    <property type="entry name" value="ArAE_1_C_sf"/>
</dbReference>
<dbReference type="Pfam" id="PF06081">
    <property type="entry name" value="ArAE_1"/>
    <property type="match status" value="1"/>
</dbReference>
<dbReference type="PANTHER" id="PTHR40064">
    <property type="entry name" value="MEMBRANE PROTEIN-RELATED"/>
    <property type="match status" value="1"/>
</dbReference>
<evidence type="ECO:0000256" key="6">
    <source>
        <dbReference type="SAM" id="Phobius"/>
    </source>
</evidence>
<dbReference type="InterPro" id="IPR010343">
    <property type="entry name" value="ArAE_1"/>
</dbReference>
<proteinExistence type="predicted"/>
<protein>
    <submittedName>
        <fullName evidence="8">Uncharacterized membrane protein YgaE, UPF0421/DUF939 family</fullName>
    </submittedName>
</protein>
<evidence type="ECO:0000256" key="1">
    <source>
        <dbReference type="ARBA" id="ARBA00004651"/>
    </source>
</evidence>
<evidence type="ECO:0000259" key="7">
    <source>
        <dbReference type="Pfam" id="PF11728"/>
    </source>
</evidence>
<keyword evidence="4 6" id="KW-1133">Transmembrane helix</keyword>
<dbReference type="AlphaFoldDB" id="A0A1W1V438"/>
<accession>A0A1W1V438</accession>
<comment type="subcellular location">
    <subcellularLocation>
        <location evidence="1">Cell membrane</location>
        <topology evidence="1">Multi-pass membrane protein</topology>
    </subcellularLocation>
</comment>
<dbReference type="InterPro" id="IPR052984">
    <property type="entry name" value="UPF0421"/>
</dbReference>
<keyword evidence="5 6" id="KW-0472">Membrane</keyword>
<dbReference type="OrthoDB" id="357521at2"/>
<evidence type="ECO:0000256" key="3">
    <source>
        <dbReference type="ARBA" id="ARBA00022692"/>
    </source>
</evidence>
<feature type="transmembrane region" description="Helical" evidence="6">
    <location>
        <begin position="59"/>
        <end position="86"/>
    </location>
</feature>
<evidence type="ECO:0000256" key="2">
    <source>
        <dbReference type="ARBA" id="ARBA00022475"/>
    </source>
</evidence>
<dbReference type="PANTHER" id="PTHR40064:SF1">
    <property type="entry name" value="MEMBRANE PROTEIN"/>
    <property type="match status" value="1"/>
</dbReference>
<evidence type="ECO:0000256" key="4">
    <source>
        <dbReference type="ARBA" id="ARBA00022989"/>
    </source>
</evidence>
<dbReference type="Proteomes" id="UP000192368">
    <property type="component" value="Unassembled WGS sequence"/>
</dbReference>
<keyword evidence="3 6" id="KW-0812">Transmembrane</keyword>
<keyword evidence="9" id="KW-1185">Reference proteome</keyword>
<feature type="transmembrane region" description="Helical" evidence="6">
    <location>
        <begin position="12"/>
        <end position="39"/>
    </location>
</feature>